<comment type="caution">
    <text evidence="3">The sequence shown here is derived from an EMBL/GenBank/DDBJ whole genome shotgun (WGS) entry which is preliminary data.</text>
</comment>
<dbReference type="InterPro" id="IPR044678">
    <property type="entry name" value="COR27/28"/>
</dbReference>
<evidence type="ECO:0000313" key="3">
    <source>
        <dbReference type="EMBL" id="CAA0827642.1"/>
    </source>
</evidence>
<feature type="compositionally biased region" description="Polar residues" evidence="1">
    <location>
        <begin position="323"/>
        <end position="338"/>
    </location>
</feature>
<protein>
    <submittedName>
        <fullName evidence="3">Uncharacterized protein</fullName>
    </submittedName>
</protein>
<feature type="region of interest" description="Disordered" evidence="1">
    <location>
        <begin position="297"/>
        <end position="348"/>
    </location>
</feature>
<proteinExistence type="predicted"/>
<sequence length="348" mass="39003">MNTKTLARANREKYLAGIGGRYYPTWHRRPSLTRVKSASKVEPLASVSFFSRGFFSFFFLSFSPDFFVSFFSFSIQISAVTRFDMLRVEGDFRPEALRRPLPSEADVACDRELTRSRSDASSLTADDRKAVFRSSEDVAPQDDGTAWTDEKHNLYLHDLEVSFAEQLYHSKALLSQCSEQNLRDVNISKKRLADVKNASEQFKKPLQNSCLQKISYVKGGPLFGSSTTDLSTPFTSTRGYNLKNNCYLPSAEWAASREVWSALKHVKGTISHRLGTCSQEYSSSDPYLGDSFDLQREGTGQNFPDEGTSNFEPQAKRSKNAVAESSLQDQIVPSSKCPTANYPDTDGL</sequence>
<accession>A0A9N7RH19</accession>
<evidence type="ECO:0000256" key="2">
    <source>
        <dbReference type="SAM" id="Phobius"/>
    </source>
</evidence>
<keyword evidence="2" id="KW-1133">Transmembrane helix</keyword>
<feature type="compositionally biased region" description="Polar residues" evidence="1">
    <location>
        <begin position="298"/>
        <end position="312"/>
    </location>
</feature>
<name>A0A9N7RH19_STRHE</name>
<gene>
    <name evidence="3" type="ORF">SHERM_23337</name>
</gene>
<evidence type="ECO:0000313" key="4">
    <source>
        <dbReference type="Proteomes" id="UP001153555"/>
    </source>
</evidence>
<keyword evidence="2" id="KW-0812">Transmembrane</keyword>
<reference evidence="3" key="1">
    <citation type="submission" date="2019-12" db="EMBL/GenBank/DDBJ databases">
        <authorList>
            <person name="Scholes J."/>
        </authorList>
    </citation>
    <scope>NUCLEOTIDE SEQUENCE</scope>
</reference>
<dbReference type="GO" id="GO:0009409">
    <property type="term" value="P:response to cold"/>
    <property type="evidence" value="ECO:0007669"/>
    <property type="project" value="InterPro"/>
</dbReference>
<keyword evidence="4" id="KW-1185">Reference proteome</keyword>
<dbReference type="EMBL" id="CACSLK010027752">
    <property type="protein sequence ID" value="CAA0827642.1"/>
    <property type="molecule type" value="Genomic_DNA"/>
</dbReference>
<keyword evidence="2" id="KW-0472">Membrane</keyword>
<organism evidence="3 4">
    <name type="scientific">Striga hermonthica</name>
    <name type="common">Purple witchweed</name>
    <name type="synonym">Buchnera hermonthica</name>
    <dbReference type="NCBI Taxonomy" id="68872"/>
    <lineage>
        <taxon>Eukaryota</taxon>
        <taxon>Viridiplantae</taxon>
        <taxon>Streptophyta</taxon>
        <taxon>Embryophyta</taxon>
        <taxon>Tracheophyta</taxon>
        <taxon>Spermatophyta</taxon>
        <taxon>Magnoliopsida</taxon>
        <taxon>eudicotyledons</taxon>
        <taxon>Gunneridae</taxon>
        <taxon>Pentapetalae</taxon>
        <taxon>asterids</taxon>
        <taxon>lamiids</taxon>
        <taxon>Lamiales</taxon>
        <taxon>Orobanchaceae</taxon>
        <taxon>Buchnereae</taxon>
        <taxon>Striga</taxon>
    </lineage>
</organism>
<dbReference type="PANTHER" id="PTHR33676">
    <property type="entry name" value="COLD REGULATED PROTEIN 27"/>
    <property type="match status" value="1"/>
</dbReference>
<dbReference type="PANTHER" id="PTHR33676:SF14">
    <property type="match status" value="1"/>
</dbReference>
<evidence type="ECO:0000256" key="1">
    <source>
        <dbReference type="SAM" id="MobiDB-lite"/>
    </source>
</evidence>
<dbReference type="AlphaFoldDB" id="A0A9N7RH19"/>
<dbReference type="Proteomes" id="UP001153555">
    <property type="component" value="Unassembled WGS sequence"/>
</dbReference>
<feature type="transmembrane region" description="Helical" evidence="2">
    <location>
        <begin position="54"/>
        <end position="77"/>
    </location>
</feature>
<dbReference type="GO" id="GO:0042752">
    <property type="term" value="P:regulation of circadian rhythm"/>
    <property type="evidence" value="ECO:0007669"/>
    <property type="project" value="InterPro"/>
</dbReference>
<dbReference type="OrthoDB" id="1104553at2759"/>